<dbReference type="InterPro" id="IPR015421">
    <property type="entry name" value="PyrdxlP-dep_Trfase_major"/>
</dbReference>
<feature type="domain" description="Aminotransferase class I/classII large" evidence="7">
    <location>
        <begin position="31"/>
        <end position="389"/>
    </location>
</feature>
<keyword evidence="9" id="KW-1185">Reference proteome</keyword>
<keyword evidence="4 6" id="KW-0808">Transferase</keyword>
<dbReference type="Gene3D" id="3.40.640.10">
    <property type="entry name" value="Type I PLP-dependent aspartate aminotransferase-like (Major domain)"/>
    <property type="match status" value="1"/>
</dbReference>
<dbReference type="CDD" id="cd00609">
    <property type="entry name" value="AAT_like"/>
    <property type="match status" value="1"/>
</dbReference>
<dbReference type="GO" id="GO:0008483">
    <property type="term" value="F:transaminase activity"/>
    <property type="evidence" value="ECO:0007669"/>
    <property type="project" value="UniProtKB-KW"/>
</dbReference>
<accession>A0A1I7AN95</accession>
<dbReference type="GO" id="GO:0030170">
    <property type="term" value="F:pyridoxal phosphate binding"/>
    <property type="evidence" value="ECO:0007669"/>
    <property type="project" value="InterPro"/>
</dbReference>
<dbReference type="Proteomes" id="UP000236454">
    <property type="component" value="Unassembled WGS sequence"/>
</dbReference>
<dbReference type="PANTHER" id="PTHR46383:SF1">
    <property type="entry name" value="ASPARTATE AMINOTRANSFERASE"/>
    <property type="match status" value="1"/>
</dbReference>
<evidence type="ECO:0000256" key="5">
    <source>
        <dbReference type="ARBA" id="ARBA00022898"/>
    </source>
</evidence>
<sequence>MINLSDRLLAMEESATIAMSRKSRELKAEGKDVISLSLGEPDFNTPDFIKAAAIEGMEQNYTKYTPVPGYDDLLEAICNKLKRDNGLSYDKNQIVVSTGAKQSIANVIMALINPGDEVIIPAPYWVSYVEIVKVAGGIPVIVSADIDADFKITGKQLEEHITPKTKLMMFSTPCNPTGSVYSKEELKDIADTLAKYPNIAAISDEIYEHINFVGQHESLAQFDNVKDQVITINGVSKAWAMTGWRIGYIAAPVHIAAACTKVQGQFTSGTNSIAQRATIAALNADVAVLDDMKTAFKARRKLVLEALTAMPGVKVNEPEGAFYFFPDISSFFGKSYGKYTINTASDLSLYLLEEALVALVTGEAFGDPNCIRISYATSEEVLTEAMNRIANALEKLA</sequence>
<dbReference type="Gene3D" id="3.90.1150.10">
    <property type="entry name" value="Aspartate Aminotransferase, domain 1"/>
    <property type="match status" value="1"/>
</dbReference>
<dbReference type="EMBL" id="FPAS01000003">
    <property type="protein sequence ID" value="SFT76429.1"/>
    <property type="molecule type" value="Genomic_DNA"/>
</dbReference>
<dbReference type="GO" id="GO:0006520">
    <property type="term" value="P:amino acid metabolic process"/>
    <property type="evidence" value="ECO:0007669"/>
    <property type="project" value="InterPro"/>
</dbReference>
<keyword evidence="5" id="KW-0663">Pyridoxal phosphate</keyword>
<dbReference type="InterPro" id="IPR015424">
    <property type="entry name" value="PyrdxlP-dep_Trfase"/>
</dbReference>
<organism evidence="8 9">
    <name type="scientific">Lishizhenia tianjinensis</name>
    <dbReference type="NCBI Taxonomy" id="477690"/>
    <lineage>
        <taxon>Bacteria</taxon>
        <taxon>Pseudomonadati</taxon>
        <taxon>Bacteroidota</taxon>
        <taxon>Flavobacteriia</taxon>
        <taxon>Flavobacteriales</taxon>
        <taxon>Crocinitomicaceae</taxon>
        <taxon>Lishizhenia</taxon>
    </lineage>
</organism>
<dbReference type="FunFam" id="3.40.640.10:FF:000033">
    <property type="entry name" value="Aspartate aminotransferase"/>
    <property type="match status" value="1"/>
</dbReference>
<dbReference type="InterPro" id="IPR050596">
    <property type="entry name" value="AspAT/PAT-like"/>
</dbReference>
<name>A0A1I7AN95_9FLAO</name>
<comment type="similarity">
    <text evidence="2 6">Belongs to the class-I pyridoxal-phosphate-dependent aminotransferase family.</text>
</comment>
<proteinExistence type="inferred from homology"/>
<evidence type="ECO:0000259" key="7">
    <source>
        <dbReference type="Pfam" id="PF00155"/>
    </source>
</evidence>
<evidence type="ECO:0000256" key="6">
    <source>
        <dbReference type="RuleBase" id="RU000481"/>
    </source>
</evidence>
<reference evidence="8 9" key="1">
    <citation type="submission" date="2016-10" db="EMBL/GenBank/DDBJ databases">
        <authorList>
            <person name="de Groot N.N."/>
        </authorList>
    </citation>
    <scope>NUCLEOTIDE SEQUENCE [LARGE SCALE GENOMIC DNA]</scope>
    <source>
        <strain evidence="8 9">CGMCC 1.7005</strain>
    </source>
</reference>
<dbReference type="PROSITE" id="PS00105">
    <property type="entry name" value="AA_TRANSFER_CLASS_1"/>
    <property type="match status" value="1"/>
</dbReference>
<dbReference type="Pfam" id="PF00155">
    <property type="entry name" value="Aminotran_1_2"/>
    <property type="match status" value="1"/>
</dbReference>
<dbReference type="EC" id="2.6.1.-" evidence="6"/>
<evidence type="ECO:0000313" key="8">
    <source>
        <dbReference type="EMBL" id="SFT76429.1"/>
    </source>
</evidence>
<comment type="cofactor">
    <cofactor evidence="1 6">
        <name>pyridoxal 5'-phosphate</name>
        <dbReference type="ChEBI" id="CHEBI:597326"/>
    </cofactor>
</comment>
<keyword evidence="3 6" id="KW-0032">Aminotransferase</keyword>
<dbReference type="AlphaFoldDB" id="A0A1I7AN95"/>
<dbReference type="PANTHER" id="PTHR46383">
    <property type="entry name" value="ASPARTATE AMINOTRANSFERASE"/>
    <property type="match status" value="1"/>
</dbReference>
<dbReference type="SUPFAM" id="SSF53383">
    <property type="entry name" value="PLP-dependent transferases"/>
    <property type="match status" value="1"/>
</dbReference>
<evidence type="ECO:0000256" key="3">
    <source>
        <dbReference type="ARBA" id="ARBA00022576"/>
    </source>
</evidence>
<evidence type="ECO:0000256" key="2">
    <source>
        <dbReference type="ARBA" id="ARBA00007441"/>
    </source>
</evidence>
<gene>
    <name evidence="8" type="ORF">SAMN05216474_2256</name>
</gene>
<dbReference type="InterPro" id="IPR004839">
    <property type="entry name" value="Aminotransferase_I/II_large"/>
</dbReference>
<evidence type="ECO:0000256" key="4">
    <source>
        <dbReference type="ARBA" id="ARBA00022679"/>
    </source>
</evidence>
<dbReference type="InterPro" id="IPR004838">
    <property type="entry name" value="NHTrfase_class1_PyrdxlP-BS"/>
</dbReference>
<evidence type="ECO:0000313" key="9">
    <source>
        <dbReference type="Proteomes" id="UP000236454"/>
    </source>
</evidence>
<dbReference type="STRING" id="477690.SAMN05216474_2256"/>
<dbReference type="InterPro" id="IPR015422">
    <property type="entry name" value="PyrdxlP-dep_Trfase_small"/>
</dbReference>
<protein>
    <recommendedName>
        <fullName evidence="6">Aminotransferase</fullName>
        <ecNumber evidence="6">2.6.1.-</ecNumber>
    </recommendedName>
</protein>
<dbReference type="RefSeq" id="WP_170853745.1">
    <property type="nucleotide sequence ID" value="NZ_FPAS01000003.1"/>
</dbReference>
<evidence type="ECO:0000256" key="1">
    <source>
        <dbReference type="ARBA" id="ARBA00001933"/>
    </source>
</evidence>